<dbReference type="SUPFAM" id="SSF54189">
    <property type="entry name" value="Ribosomal proteins S24e, L23 and L15e"/>
    <property type="match status" value="1"/>
</dbReference>
<dbReference type="PANTHER" id="PTHR11620">
    <property type="entry name" value="60S RIBOSOMAL PROTEIN L23A"/>
    <property type="match status" value="1"/>
</dbReference>
<evidence type="ECO:0000256" key="6">
    <source>
        <dbReference type="HAMAP-Rule" id="MF_01369"/>
    </source>
</evidence>
<evidence type="ECO:0000313" key="8">
    <source>
        <dbReference type="EMBL" id="PIR98446.1"/>
    </source>
</evidence>
<comment type="similarity">
    <text evidence="1 6 7">Belongs to the universal ribosomal protein uL23 family.</text>
</comment>
<dbReference type="HAMAP" id="MF_01369_B">
    <property type="entry name" value="Ribosomal_uL23_B"/>
    <property type="match status" value="1"/>
</dbReference>
<keyword evidence="3 6" id="KW-0694">RNA-binding</keyword>
<keyword evidence="5 6" id="KW-0687">Ribonucleoprotein</keyword>
<reference evidence="9" key="1">
    <citation type="submission" date="2017-09" db="EMBL/GenBank/DDBJ databases">
        <title>Depth-based differentiation of microbial function through sediment-hosted aquifers and enrichment of novel symbionts in the deep terrestrial subsurface.</title>
        <authorList>
            <person name="Probst A.J."/>
            <person name="Ladd B."/>
            <person name="Jarett J.K."/>
            <person name="Geller-Mcgrath D.E."/>
            <person name="Sieber C.M.K."/>
            <person name="Emerson J.B."/>
            <person name="Anantharaman K."/>
            <person name="Thomas B.C."/>
            <person name="Malmstrom R."/>
            <person name="Stieglmeier M."/>
            <person name="Klingl A."/>
            <person name="Woyke T."/>
            <person name="Ryan C.M."/>
            <person name="Banfield J.F."/>
        </authorList>
    </citation>
    <scope>NUCLEOTIDE SEQUENCE [LARGE SCALE GENOMIC DNA]</scope>
</reference>
<dbReference type="EMBL" id="PFAG01000014">
    <property type="protein sequence ID" value="PIR98446.1"/>
    <property type="molecule type" value="Genomic_DNA"/>
</dbReference>
<comment type="caution">
    <text evidence="8">The sequence shown here is derived from an EMBL/GenBank/DDBJ whole genome shotgun (WGS) entry which is preliminary data.</text>
</comment>
<proteinExistence type="inferred from homology"/>
<comment type="subunit">
    <text evidence="6">Part of the 50S ribosomal subunit. Contacts protein L29, and trigger factor when it is bound to the ribosome.</text>
</comment>
<name>A0A2H0VH78_9BACT</name>
<evidence type="ECO:0000256" key="2">
    <source>
        <dbReference type="ARBA" id="ARBA00022730"/>
    </source>
</evidence>
<evidence type="ECO:0000313" key="9">
    <source>
        <dbReference type="Proteomes" id="UP000230776"/>
    </source>
</evidence>
<protein>
    <recommendedName>
        <fullName evidence="6">Large ribosomal subunit protein uL23</fullName>
    </recommendedName>
</protein>
<dbReference type="AlphaFoldDB" id="A0A2H0VH78"/>
<dbReference type="GO" id="GO:0005840">
    <property type="term" value="C:ribosome"/>
    <property type="evidence" value="ECO:0007669"/>
    <property type="project" value="UniProtKB-KW"/>
</dbReference>
<accession>A0A2H0VH78</accession>
<dbReference type="GO" id="GO:0003735">
    <property type="term" value="F:structural constituent of ribosome"/>
    <property type="evidence" value="ECO:0007669"/>
    <property type="project" value="InterPro"/>
</dbReference>
<dbReference type="PROSITE" id="PS00050">
    <property type="entry name" value="RIBOSOMAL_L23"/>
    <property type="match status" value="1"/>
</dbReference>
<dbReference type="Pfam" id="PF00276">
    <property type="entry name" value="Ribosomal_L23"/>
    <property type="match status" value="1"/>
</dbReference>
<comment type="function">
    <text evidence="6">One of the early assembly proteins it binds 23S rRNA. One of the proteins that surrounds the polypeptide exit tunnel on the outside of the ribosome. Forms the main docking site for trigger factor binding to the ribosome.</text>
</comment>
<evidence type="ECO:0000256" key="7">
    <source>
        <dbReference type="RuleBase" id="RU003934"/>
    </source>
</evidence>
<evidence type="ECO:0000256" key="1">
    <source>
        <dbReference type="ARBA" id="ARBA00006700"/>
    </source>
</evidence>
<dbReference type="InterPro" id="IPR012678">
    <property type="entry name" value="Ribosomal_uL23/eL15/eS24_sf"/>
</dbReference>
<dbReference type="GO" id="GO:0006412">
    <property type="term" value="P:translation"/>
    <property type="evidence" value="ECO:0007669"/>
    <property type="project" value="UniProtKB-UniRule"/>
</dbReference>
<sequence length="84" mass="9581">MQSSDLIIKNPFISEKATDLAGLNKYVFEVHKDANKKQVEEVIEGIYKVDVVKVNIIRNRNRKDSFKKAIVTLKDGQTIDVVPH</sequence>
<dbReference type="Proteomes" id="UP000230776">
    <property type="component" value="Unassembled WGS sequence"/>
</dbReference>
<dbReference type="InterPro" id="IPR012677">
    <property type="entry name" value="Nucleotide-bd_a/b_plait_sf"/>
</dbReference>
<evidence type="ECO:0000256" key="3">
    <source>
        <dbReference type="ARBA" id="ARBA00022884"/>
    </source>
</evidence>
<dbReference type="InterPro" id="IPR001014">
    <property type="entry name" value="Ribosomal_uL23_CS"/>
</dbReference>
<organism evidence="8 9">
    <name type="scientific">Candidatus Colwellbacteria bacterium CG10_big_fil_rev_8_21_14_0_10_41_28</name>
    <dbReference type="NCBI Taxonomy" id="1974539"/>
    <lineage>
        <taxon>Bacteria</taxon>
        <taxon>Candidatus Colwelliibacteriota</taxon>
    </lineage>
</organism>
<evidence type="ECO:0000256" key="4">
    <source>
        <dbReference type="ARBA" id="ARBA00022980"/>
    </source>
</evidence>
<dbReference type="GO" id="GO:0019843">
    <property type="term" value="F:rRNA binding"/>
    <property type="evidence" value="ECO:0007669"/>
    <property type="project" value="UniProtKB-UniRule"/>
</dbReference>
<dbReference type="GO" id="GO:1990904">
    <property type="term" value="C:ribonucleoprotein complex"/>
    <property type="evidence" value="ECO:0007669"/>
    <property type="project" value="UniProtKB-KW"/>
</dbReference>
<gene>
    <name evidence="6 8" type="primary">rplW</name>
    <name evidence="8" type="ORF">COT88_01310</name>
</gene>
<dbReference type="InterPro" id="IPR013025">
    <property type="entry name" value="Ribosomal_uL23-like"/>
</dbReference>
<keyword evidence="2 6" id="KW-0699">rRNA-binding</keyword>
<evidence type="ECO:0000256" key="5">
    <source>
        <dbReference type="ARBA" id="ARBA00023274"/>
    </source>
</evidence>
<keyword evidence="4 6" id="KW-0689">Ribosomal protein</keyword>
<dbReference type="Gene3D" id="3.30.70.330">
    <property type="match status" value="1"/>
</dbReference>